<dbReference type="Proteomes" id="UP001165063">
    <property type="component" value="Unassembled WGS sequence"/>
</dbReference>
<sequence>MNTSLFALQLNTTRPIFNTATYLQPVCSSKASTSAATKTATAYKTATTTAPYSTSAQAQATKMTTLLANLIHKHPTAIGLAGGIVTPLIVARCLVNSKLYTQQNEEQVKLKMLIKNADGMKSRLVKLDEYVNLKVVGDESGGVGNDPGVVDMQYNEVVFNF</sequence>
<name>A0A9W6YWW6_AMBMO</name>
<evidence type="ECO:0000313" key="1">
    <source>
        <dbReference type="EMBL" id="GMG41107.1"/>
    </source>
</evidence>
<protein>
    <submittedName>
        <fullName evidence="1">Unnamed protein product</fullName>
    </submittedName>
</protein>
<keyword evidence="2" id="KW-1185">Reference proteome</keyword>
<dbReference type="EMBL" id="BSXU01004152">
    <property type="protein sequence ID" value="GMG41107.1"/>
    <property type="molecule type" value="Genomic_DNA"/>
</dbReference>
<reference evidence="1" key="1">
    <citation type="submission" date="2023-04" db="EMBL/GenBank/DDBJ databases">
        <title>Ambrosiozyma monospora NBRC 1965.</title>
        <authorList>
            <person name="Ichikawa N."/>
            <person name="Sato H."/>
            <person name="Tonouchi N."/>
        </authorList>
    </citation>
    <scope>NUCLEOTIDE SEQUENCE</scope>
    <source>
        <strain evidence="1">NBRC 1965</strain>
    </source>
</reference>
<evidence type="ECO:0000313" key="2">
    <source>
        <dbReference type="Proteomes" id="UP001165063"/>
    </source>
</evidence>
<dbReference type="AlphaFoldDB" id="A0A9W6YWW6"/>
<organism evidence="1 2">
    <name type="scientific">Ambrosiozyma monospora</name>
    <name type="common">Yeast</name>
    <name type="synonym">Endomycopsis monosporus</name>
    <dbReference type="NCBI Taxonomy" id="43982"/>
    <lineage>
        <taxon>Eukaryota</taxon>
        <taxon>Fungi</taxon>
        <taxon>Dikarya</taxon>
        <taxon>Ascomycota</taxon>
        <taxon>Saccharomycotina</taxon>
        <taxon>Pichiomycetes</taxon>
        <taxon>Pichiales</taxon>
        <taxon>Pichiaceae</taxon>
        <taxon>Ambrosiozyma</taxon>
    </lineage>
</organism>
<accession>A0A9W6YWW6</accession>
<gene>
    <name evidence="1" type="ORF">Amon01_000648300</name>
</gene>
<comment type="caution">
    <text evidence="1">The sequence shown here is derived from an EMBL/GenBank/DDBJ whole genome shotgun (WGS) entry which is preliminary data.</text>
</comment>
<proteinExistence type="predicted"/>